<feature type="compositionally biased region" description="Polar residues" evidence="1">
    <location>
        <begin position="280"/>
        <end position="300"/>
    </location>
</feature>
<dbReference type="AlphaFoldDB" id="M0CE98"/>
<feature type="region of interest" description="Disordered" evidence="1">
    <location>
        <begin position="276"/>
        <end position="300"/>
    </location>
</feature>
<evidence type="ECO:0000256" key="1">
    <source>
        <dbReference type="SAM" id="MobiDB-lite"/>
    </source>
</evidence>
<dbReference type="RefSeq" id="WP_006885387.1">
    <property type="nucleotide sequence ID" value="NZ_AOIU01000039.1"/>
</dbReference>
<protein>
    <submittedName>
        <fullName evidence="2">Competence CoiA family protein</fullName>
    </submittedName>
</protein>
<accession>M0CE98</accession>
<comment type="caution">
    <text evidence="2">The sequence shown here is derived from an EMBL/GenBank/DDBJ whole genome shotgun (WGS) entry which is preliminary data.</text>
</comment>
<organism evidence="2 3">
    <name type="scientific">Halosimplex carlsbadense 2-9-1</name>
    <dbReference type="NCBI Taxonomy" id="797114"/>
    <lineage>
        <taxon>Archaea</taxon>
        <taxon>Methanobacteriati</taxon>
        <taxon>Methanobacteriota</taxon>
        <taxon>Stenosarchaea group</taxon>
        <taxon>Halobacteria</taxon>
        <taxon>Halobacteriales</taxon>
        <taxon>Haloarculaceae</taxon>
        <taxon>Halosimplex</taxon>
    </lineage>
</organism>
<dbReference type="OrthoDB" id="198036at2157"/>
<name>M0CE98_9EURY</name>
<evidence type="ECO:0000313" key="2">
    <source>
        <dbReference type="EMBL" id="ELZ21565.1"/>
    </source>
</evidence>
<dbReference type="eggNOG" id="arCOG13005">
    <property type="taxonomic scope" value="Archaea"/>
</dbReference>
<gene>
    <name evidence="2" type="ORF">C475_18611</name>
</gene>
<dbReference type="Proteomes" id="UP000011626">
    <property type="component" value="Unassembled WGS sequence"/>
</dbReference>
<reference evidence="2 3" key="1">
    <citation type="journal article" date="2014" name="PLoS Genet.">
        <title>Phylogenetically driven sequencing of extremely halophilic archaea reveals strategies for static and dynamic osmo-response.</title>
        <authorList>
            <person name="Becker E.A."/>
            <person name="Seitzer P.M."/>
            <person name="Tritt A."/>
            <person name="Larsen D."/>
            <person name="Krusor M."/>
            <person name="Yao A.I."/>
            <person name="Wu D."/>
            <person name="Madern D."/>
            <person name="Eisen J.A."/>
            <person name="Darling A.E."/>
            <person name="Facciotti M.T."/>
        </authorList>
    </citation>
    <scope>NUCLEOTIDE SEQUENCE [LARGE SCALE GENOMIC DNA]</scope>
    <source>
        <strain evidence="2 3">2-9-1</strain>
    </source>
</reference>
<dbReference type="EMBL" id="AOIU01000039">
    <property type="protein sequence ID" value="ELZ21565.1"/>
    <property type="molecule type" value="Genomic_DNA"/>
</dbReference>
<evidence type="ECO:0000313" key="3">
    <source>
        <dbReference type="Proteomes" id="UP000011626"/>
    </source>
</evidence>
<sequence>MPFTAVDDGDVVWPDDVDDGASVECPNCGDGMHVRSGHTTEDGVLKPRCFVHNPDASVGGLCPGGESDEHKLMKYVASRRLRRMFDHGTVQRERGIPETERVGDVVVTFEESFQEFGRGIVAEVQYRHEDKDIEAVTTEYLQAGFSVYWLSESHFGENYETVGFPDLITAWPNAVPSVTEWSGIEYPEEQLGEMGERHPTEAKFPPDFVEDHRETLERWWRMGASEYDFDLIRPLSANNAGRSCSMCGDPAAVYLFQDGVISTFRCERHLPEGVDEEFGKTTSHGGFTRSDSTRGNNNEQ</sequence>
<keyword evidence="3" id="KW-1185">Reference proteome</keyword>
<proteinExistence type="predicted"/>
<dbReference type="STRING" id="797114.C475_18611"/>